<dbReference type="CDD" id="cd21459">
    <property type="entry name" value="DLC-like_TCTEX1D2"/>
    <property type="match status" value="1"/>
</dbReference>
<sequence>MVVNDSPGMEKTESLPEGSQQQPLAEDSGTLMTGAYLMRPGLGERFKSEKVREIINTALTKTLTGMKYNAELAAIYTKVLADEISLKVRDLNMQCYKHVVEVMLGQQLGAGCKYVSRCRWDPETDNHATGEFSNSTIFCVVTVFGLYLY</sequence>
<name>A0A2M3ZKF1_9DIPT</name>
<dbReference type="PANTHER" id="PTHR21255:SF7">
    <property type="entry name" value="DYNEIN LIGHT CHAIN TCTEX-TYPE PROTEIN 2B"/>
    <property type="match status" value="1"/>
</dbReference>
<dbReference type="InterPro" id="IPR038586">
    <property type="entry name" value="Tctex-1-like_sf"/>
</dbReference>
<dbReference type="InterPro" id="IPR005334">
    <property type="entry name" value="Tctex-1-like"/>
</dbReference>
<reference evidence="3" key="1">
    <citation type="submission" date="2018-01" db="EMBL/GenBank/DDBJ databases">
        <title>An insight into the sialome of Amazonian anophelines.</title>
        <authorList>
            <person name="Ribeiro J.M."/>
            <person name="Scarpassa V."/>
            <person name="Calvo E."/>
        </authorList>
    </citation>
    <scope>NUCLEOTIDE SEQUENCE</scope>
    <source>
        <tissue evidence="3">Salivary glands</tissue>
    </source>
</reference>
<dbReference type="Pfam" id="PF03645">
    <property type="entry name" value="Tctex-1"/>
    <property type="match status" value="1"/>
</dbReference>
<dbReference type="EMBL" id="GGFM01008204">
    <property type="protein sequence ID" value="MBW28955.1"/>
    <property type="molecule type" value="Transcribed_RNA"/>
</dbReference>
<dbReference type="GO" id="GO:0007018">
    <property type="term" value="P:microtubule-based movement"/>
    <property type="evidence" value="ECO:0007669"/>
    <property type="project" value="TreeGrafter"/>
</dbReference>
<dbReference type="PANTHER" id="PTHR21255">
    <property type="entry name" value="T-COMPLEX-ASSOCIATED-TESTIS-EXPRESSED 1/ DYNEIN LIGHT CHAIN"/>
    <property type="match status" value="1"/>
</dbReference>
<evidence type="ECO:0000313" key="3">
    <source>
        <dbReference type="EMBL" id="MBW28955.1"/>
    </source>
</evidence>
<evidence type="ECO:0000256" key="2">
    <source>
        <dbReference type="SAM" id="MobiDB-lite"/>
    </source>
</evidence>
<dbReference type="GO" id="GO:0005737">
    <property type="term" value="C:cytoplasm"/>
    <property type="evidence" value="ECO:0007669"/>
    <property type="project" value="TreeGrafter"/>
</dbReference>
<comment type="similarity">
    <text evidence="1">Belongs to the dynein light chain Tctex-type family.</text>
</comment>
<dbReference type="GO" id="GO:0045505">
    <property type="term" value="F:dynein intermediate chain binding"/>
    <property type="evidence" value="ECO:0007669"/>
    <property type="project" value="TreeGrafter"/>
</dbReference>
<dbReference type="AlphaFoldDB" id="A0A2M3ZKF1"/>
<feature type="region of interest" description="Disordered" evidence="2">
    <location>
        <begin position="1"/>
        <end position="25"/>
    </location>
</feature>
<dbReference type="GO" id="GO:0005868">
    <property type="term" value="C:cytoplasmic dynein complex"/>
    <property type="evidence" value="ECO:0007669"/>
    <property type="project" value="TreeGrafter"/>
</dbReference>
<dbReference type="Gene3D" id="3.30.1140.40">
    <property type="entry name" value="Tctex-1"/>
    <property type="match status" value="1"/>
</dbReference>
<evidence type="ECO:0000256" key="1">
    <source>
        <dbReference type="ARBA" id="ARBA00005361"/>
    </source>
</evidence>
<accession>A0A2M3ZKF1</accession>
<proteinExistence type="inferred from homology"/>
<protein>
    <submittedName>
        <fullName evidence="3">Putative dynein light chain</fullName>
    </submittedName>
</protein>
<organism evidence="3">
    <name type="scientific">Anopheles braziliensis</name>
    <dbReference type="NCBI Taxonomy" id="58242"/>
    <lineage>
        <taxon>Eukaryota</taxon>
        <taxon>Metazoa</taxon>
        <taxon>Ecdysozoa</taxon>
        <taxon>Arthropoda</taxon>
        <taxon>Hexapoda</taxon>
        <taxon>Insecta</taxon>
        <taxon>Pterygota</taxon>
        <taxon>Neoptera</taxon>
        <taxon>Endopterygota</taxon>
        <taxon>Diptera</taxon>
        <taxon>Nematocera</taxon>
        <taxon>Culicoidea</taxon>
        <taxon>Culicidae</taxon>
        <taxon>Anophelinae</taxon>
        <taxon>Anopheles</taxon>
    </lineage>
</organism>